<name>A0A6C0KSM5_9ZZZZ</name>
<protein>
    <submittedName>
        <fullName evidence="1">Uncharacterized protein</fullName>
    </submittedName>
</protein>
<sequence>MNLIEIHKSTSDAGRKLNIKKQNIFGVVHNKRKSARGFIWKYLD</sequence>
<dbReference type="EMBL" id="MN740948">
    <property type="protein sequence ID" value="QHU19338.1"/>
    <property type="molecule type" value="Genomic_DNA"/>
</dbReference>
<dbReference type="Gene3D" id="1.10.10.10">
    <property type="entry name" value="Winged helix-like DNA-binding domain superfamily/Winged helix DNA-binding domain"/>
    <property type="match status" value="1"/>
</dbReference>
<evidence type="ECO:0000313" key="1">
    <source>
        <dbReference type="EMBL" id="QHU19338.1"/>
    </source>
</evidence>
<proteinExistence type="predicted"/>
<dbReference type="SUPFAM" id="SSF64496">
    <property type="entry name" value="DNA-binding domain of intron-encoded endonucleases"/>
    <property type="match status" value="1"/>
</dbReference>
<dbReference type="AlphaFoldDB" id="A0A6C0KSM5"/>
<reference evidence="1" key="1">
    <citation type="journal article" date="2020" name="Nature">
        <title>Giant virus diversity and host interactions through global metagenomics.</title>
        <authorList>
            <person name="Schulz F."/>
            <person name="Roux S."/>
            <person name="Paez-Espino D."/>
            <person name="Jungbluth S."/>
            <person name="Walsh D.A."/>
            <person name="Denef V.J."/>
            <person name="McMahon K.D."/>
            <person name="Konstantinidis K.T."/>
            <person name="Eloe-Fadrosh E.A."/>
            <person name="Kyrpides N.C."/>
            <person name="Woyke T."/>
        </authorList>
    </citation>
    <scope>NUCLEOTIDE SEQUENCE</scope>
    <source>
        <strain evidence="1">GVMAG-S-3300013014-104</strain>
    </source>
</reference>
<organism evidence="1">
    <name type="scientific">viral metagenome</name>
    <dbReference type="NCBI Taxonomy" id="1070528"/>
    <lineage>
        <taxon>unclassified sequences</taxon>
        <taxon>metagenomes</taxon>
        <taxon>organismal metagenomes</taxon>
    </lineage>
</organism>
<accession>A0A6C0KSM5</accession>
<dbReference type="InterPro" id="IPR036388">
    <property type="entry name" value="WH-like_DNA-bd_sf"/>
</dbReference>